<sequence>MKVTRMLPPFDFFEGSMERRMSDLFYERKIRDKAWVQAGTHVRILISYTENILEEKQLDTSACRVSPSDGDTGVGYAKPLCQKALGAKMCLCPNLDQHKLPCKHFTSALQQERYIAQLCHSVYKVASYTQAYAPL</sequence>
<dbReference type="Proteomes" id="UP000282087">
    <property type="component" value="Unassembled WGS sequence"/>
</dbReference>
<comment type="caution">
    <text evidence="1">The sequence shown here is derived from an EMBL/GenBank/DDBJ whole genome shotgun (WGS) entry which is preliminary data.</text>
</comment>
<accession>A0A3M6V7T5</accession>
<name>A0A3M6V7T5_9STRA</name>
<evidence type="ECO:0000313" key="2">
    <source>
        <dbReference type="EMBL" id="RQM09978.1"/>
    </source>
</evidence>
<dbReference type="VEuPathDB" id="FungiDB:DD237_006051"/>
<reference evidence="3 4" key="1">
    <citation type="submission" date="2018-06" db="EMBL/GenBank/DDBJ databases">
        <title>Comparative genomics of downy mildews reveals potential adaptations to biotrophy.</title>
        <authorList>
            <person name="Fletcher K."/>
            <person name="Klosterman S.J."/>
            <person name="Derevnina L."/>
            <person name="Martin F."/>
            <person name="Koike S."/>
            <person name="Reyes Chin-Wo S."/>
            <person name="Mou B."/>
            <person name="Michelmore R."/>
        </authorList>
    </citation>
    <scope>NUCLEOTIDE SEQUENCE [LARGE SCALE GENOMIC DNA]</scope>
    <source>
        <strain evidence="2 4">R13</strain>
        <strain evidence="1 3">R14</strain>
    </source>
</reference>
<dbReference type="Proteomes" id="UP000286097">
    <property type="component" value="Unassembled WGS sequence"/>
</dbReference>
<dbReference type="EMBL" id="QKXF01000661">
    <property type="protein sequence ID" value="RQM09978.1"/>
    <property type="molecule type" value="Genomic_DNA"/>
</dbReference>
<dbReference type="OrthoDB" id="89842at2759"/>
<evidence type="ECO:0000313" key="1">
    <source>
        <dbReference type="EMBL" id="RMX62102.1"/>
    </source>
</evidence>
<dbReference type="AlphaFoldDB" id="A0A3M6V7T5"/>
<dbReference type="EMBL" id="QLLG01000809">
    <property type="protein sequence ID" value="RMX62102.1"/>
    <property type="molecule type" value="Genomic_DNA"/>
</dbReference>
<evidence type="ECO:0000313" key="4">
    <source>
        <dbReference type="Proteomes" id="UP000286097"/>
    </source>
</evidence>
<proteinExistence type="predicted"/>
<gene>
    <name evidence="2" type="ORF">DD237_006051</name>
    <name evidence="1" type="ORF">DD238_005189</name>
</gene>
<evidence type="ECO:0008006" key="5">
    <source>
        <dbReference type="Google" id="ProtNLM"/>
    </source>
</evidence>
<organism evidence="1 3">
    <name type="scientific">Peronospora effusa</name>
    <dbReference type="NCBI Taxonomy" id="542832"/>
    <lineage>
        <taxon>Eukaryota</taxon>
        <taxon>Sar</taxon>
        <taxon>Stramenopiles</taxon>
        <taxon>Oomycota</taxon>
        <taxon>Peronosporomycetes</taxon>
        <taxon>Peronosporales</taxon>
        <taxon>Peronosporaceae</taxon>
        <taxon>Peronospora</taxon>
    </lineage>
</organism>
<keyword evidence="3" id="KW-1185">Reference proteome</keyword>
<evidence type="ECO:0000313" key="3">
    <source>
        <dbReference type="Proteomes" id="UP000282087"/>
    </source>
</evidence>
<protein>
    <recommendedName>
        <fullName evidence="5">SWIM-type domain-containing protein</fullName>
    </recommendedName>
</protein>